<protein>
    <recommendedName>
        <fullName evidence="3">Schlafen AlbA-2 domain-containing protein</fullName>
    </recommendedName>
</protein>
<name>A0A124HV17_9ACTN</name>
<organism evidence="1 2">
    <name type="scientific">Streptomyces canus</name>
    <dbReference type="NCBI Taxonomy" id="58343"/>
    <lineage>
        <taxon>Bacteria</taxon>
        <taxon>Bacillati</taxon>
        <taxon>Actinomycetota</taxon>
        <taxon>Actinomycetes</taxon>
        <taxon>Kitasatosporales</taxon>
        <taxon>Streptomycetaceae</taxon>
        <taxon>Streptomyces</taxon>
        <taxon>Streptomyces aurantiacus group</taxon>
    </lineage>
</organism>
<dbReference type="RefSeq" id="WP_059211951.1">
    <property type="nucleotide sequence ID" value="NZ_KQ948690.1"/>
</dbReference>
<sequence>MGGLQGCGPEGPYDFGLDSKKYELAKDFAAFANAAGGLLVCGFKATRRPTDLHETVVKPVPFAKRLVNTERYKAIIDDLVCPSIGVEFSWYDDPQNSELGYLVIEVRALPENDRWALVTKTLNEDGKLVKGGVAIPKRHGDDTRYLSPDTVYQLVNSGLRAGPAMDLDLAVEDGAAVDVTVGASAIEAVVERRRRALLSSLPRADRRPRRQRDGIPLPEGQQWAVDELLRFQEIARSSLPYTLTRDLRTPQ</sequence>
<reference evidence="1 2" key="1">
    <citation type="submission" date="2015-10" db="EMBL/GenBank/DDBJ databases">
        <title>Draft genome sequence of Streptomyces canus DSM 40017, type strain for the species Streptomyces canus.</title>
        <authorList>
            <person name="Ruckert C."/>
            <person name="Winkler A."/>
            <person name="Kalinowski J."/>
            <person name="Kampfer P."/>
            <person name="Glaeser S."/>
        </authorList>
    </citation>
    <scope>NUCLEOTIDE SEQUENCE [LARGE SCALE GENOMIC DNA]</scope>
    <source>
        <strain evidence="1 2">DSM 40017</strain>
    </source>
</reference>
<dbReference type="InterPro" id="IPR038461">
    <property type="entry name" value="Schlafen_AlbA_2_dom_sf"/>
</dbReference>
<dbReference type="Proteomes" id="UP000053669">
    <property type="component" value="Unassembled WGS sequence"/>
</dbReference>
<proteinExistence type="predicted"/>
<evidence type="ECO:0000313" key="1">
    <source>
        <dbReference type="EMBL" id="KUN54903.1"/>
    </source>
</evidence>
<dbReference type="AlphaFoldDB" id="A0A124HV17"/>
<dbReference type="Gene3D" id="3.30.950.30">
    <property type="entry name" value="Schlafen, AAA domain"/>
    <property type="match status" value="1"/>
</dbReference>
<dbReference type="EMBL" id="LMWU01000082">
    <property type="protein sequence ID" value="KUN54903.1"/>
    <property type="molecule type" value="Genomic_DNA"/>
</dbReference>
<accession>A0A124HV17</accession>
<comment type="caution">
    <text evidence="1">The sequence shown here is derived from an EMBL/GenBank/DDBJ whole genome shotgun (WGS) entry which is preliminary data.</text>
</comment>
<evidence type="ECO:0008006" key="3">
    <source>
        <dbReference type="Google" id="ProtNLM"/>
    </source>
</evidence>
<gene>
    <name evidence="1" type="ORF">AQJ46_49585</name>
</gene>
<evidence type="ECO:0000313" key="2">
    <source>
        <dbReference type="Proteomes" id="UP000053669"/>
    </source>
</evidence>